<gene>
    <name evidence="1" type="ordered locus">RALTA_B0975</name>
</gene>
<keyword evidence="2" id="KW-1185">Reference proteome</keyword>
<dbReference type="BioCyc" id="CTAI977880:RALTA_RS20370-MONOMER"/>
<dbReference type="RefSeq" id="WP_012355806.1">
    <property type="nucleotide sequence ID" value="NC_010530.1"/>
</dbReference>
<evidence type="ECO:0000313" key="2">
    <source>
        <dbReference type="Proteomes" id="UP000001692"/>
    </source>
</evidence>
<dbReference type="EMBL" id="CU633750">
    <property type="protein sequence ID" value="CAQ71586.1"/>
    <property type="molecule type" value="Genomic_DNA"/>
</dbReference>
<name>B3R9L1_CUPTR</name>
<dbReference type="Proteomes" id="UP000001692">
    <property type="component" value="Chromosome 2"/>
</dbReference>
<dbReference type="GeneID" id="29764211"/>
<accession>B3R9L1</accession>
<dbReference type="KEGG" id="cti:RALTA_B0975"/>
<reference evidence="1 2" key="1">
    <citation type="journal article" date="2008" name="Genome Res.">
        <title>Genome sequence of the beta-rhizobium Cupriavidus taiwanensis and comparative genomics of rhizobia.</title>
        <authorList>
            <person name="Amadou C."/>
            <person name="Pascal G."/>
            <person name="Mangenot S."/>
            <person name="Glew M."/>
            <person name="Bontemps C."/>
            <person name="Capela D."/>
            <person name="Carrere S."/>
            <person name="Cruveiller S."/>
            <person name="Dossat C."/>
            <person name="Lajus A."/>
            <person name="Marchetti M."/>
            <person name="Poinsot V."/>
            <person name="Rouy Z."/>
            <person name="Servin B."/>
            <person name="Saad M."/>
            <person name="Schenowitz C."/>
            <person name="Barbe V."/>
            <person name="Batut J."/>
            <person name="Medigue C."/>
            <person name="Masson-Boivin C."/>
        </authorList>
    </citation>
    <scope>NUCLEOTIDE SEQUENCE [LARGE SCALE GENOMIC DNA]</scope>
    <source>
        <strain evidence="2">DSM 17343 / BCRC 17206 / CCUG 44338 / CIP 107171 / LMG 19424 / R1</strain>
    </source>
</reference>
<evidence type="ECO:0000313" key="1">
    <source>
        <dbReference type="EMBL" id="CAQ71586.1"/>
    </source>
</evidence>
<organism evidence="1 2">
    <name type="scientific">Cupriavidus taiwanensis (strain DSM 17343 / BCRC 17206 / CCUG 44338 / CIP 107171 / LMG 19424 / R1)</name>
    <name type="common">Ralstonia taiwanensis (strain LMG 19424)</name>
    <dbReference type="NCBI Taxonomy" id="977880"/>
    <lineage>
        <taxon>Bacteria</taxon>
        <taxon>Pseudomonadati</taxon>
        <taxon>Pseudomonadota</taxon>
        <taxon>Betaproteobacteria</taxon>
        <taxon>Burkholderiales</taxon>
        <taxon>Burkholderiaceae</taxon>
        <taxon>Cupriavidus</taxon>
    </lineage>
</organism>
<dbReference type="AlphaFoldDB" id="B3R9L1"/>
<sequence>MSLSKDARELLERAINHSRTYARNNMGGDREAAEHIFGLCGLIEGALLVTTGQGASAQQAEPTDWMWCYENPHEAAREIDRLRAAPAPTASPAAPTGAEAGELVKELDELSSDMAYEANCEGDQEKASRAPVIERGARALAALAAPQSASKECA</sequence>
<dbReference type="HOGENOM" id="CLU_1701333_0_0_4"/>
<protein>
    <submittedName>
        <fullName evidence="1">Uncharacterized protein</fullName>
    </submittedName>
</protein>
<proteinExistence type="predicted"/>